<sequence length="92" mass="11008">MNGIAEMEDGAQMEIRRERKTRRWKRKEEKGEKEKDVEDEDEEKKDVLEDEEEEKERPRPTADTPRRFTQQDLQESETGGGQKETGQLYYDT</sequence>
<organism evidence="2 3">
    <name type="scientific">Portunus trituberculatus</name>
    <name type="common">Swimming crab</name>
    <name type="synonym">Neptunus trituberculatus</name>
    <dbReference type="NCBI Taxonomy" id="210409"/>
    <lineage>
        <taxon>Eukaryota</taxon>
        <taxon>Metazoa</taxon>
        <taxon>Ecdysozoa</taxon>
        <taxon>Arthropoda</taxon>
        <taxon>Crustacea</taxon>
        <taxon>Multicrustacea</taxon>
        <taxon>Malacostraca</taxon>
        <taxon>Eumalacostraca</taxon>
        <taxon>Eucarida</taxon>
        <taxon>Decapoda</taxon>
        <taxon>Pleocyemata</taxon>
        <taxon>Brachyura</taxon>
        <taxon>Eubrachyura</taxon>
        <taxon>Portunoidea</taxon>
        <taxon>Portunidae</taxon>
        <taxon>Portuninae</taxon>
        <taxon>Portunus</taxon>
    </lineage>
</organism>
<dbReference type="AlphaFoldDB" id="A0A5B7GGZ3"/>
<dbReference type="Proteomes" id="UP000324222">
    <property type="component" value="Unassembled WGS sequence"/>
</dbReference>
<name>A0A5B7GGZ3_PORTR</name>
<evidence type="ECO:0000313" key="2">
    <source>
        <dbReference type="EMBL" id="MPC56547.1"/>
    </source>
</evidence>
<evidence type="ECO:0000313" key="3">
    <source>
        <dbReference type="Proteomes" id="UP000324222"/>
    </source>
</evidence>
<keyword evidence="3" id="KW-1185">Reference proteome</keyword>
<proteinExistence type="predicted"/>
<reference evidence="2 3" key="1">
    <citation type="submission" date="2019-05" db="EMBL/GenBank/DDBJ databases">
        <title>Another draft genome of Portunus trituberculatus and its Hox gene families provides insights of decapod evolution.</title>
        <authorList>
            <person name="Jeong J.-H."/>
            <person name="Song I."/>
            <person name="Kim S."/>
            <person name="Choi T."/>
            <person name="Kim D."/>
            <person name="Ryu S."/>
            <person name="Kim W."/>
        </authorList>
    </citation>
    <scope>NUCLEOTIDE SEQUENCE [LARGE SCALE GENOMIC DNA]</scope>
    <source>
        <tissue evidence="2">Muscle</tissue>
    </source>
</reference>
<comment type="caution">
    <text evidence="2">The sequence shown here is derived from an EMBL/GenBank/DDBJ whole genome shotgun (WGS) entry which is preliminary data.</text>
</comment>
<dbReference type="EMBL" id="VSRR010014026">
    <property type="protein sequence ID" value="MPC56547.1"/>
    <property type="molecule type" value="Genomic_DNA"/>
</dbReference>
<feature type="region of interest" description="Disordered" evidence="1">
    <location>
        <begin position="1"/>
        <end position="92"/>
    </location>
</feature>
<feature type="compositionally biased region" description="Acidic residues" evidence="1">
    <location>
        <begin position="37"/>
        <end position="54"/>
    </location>
</feature>
<feature type="compositionally biased region" description="Polar residues" evidence="1">
    <location>
        <begin position="67"/>
        <end position="77"/>
    </location>
</feature>
<evidence type="ECO:0000256" key="1">
    <source>
        <dbReference type="SAM" id="MobiDB-lite"/>
    </source>
</evidence>
<feature type="compositionally biased region" description="Basic and acidic residues" evidence="1">
    <location>
        <begin position="26"/>
        <end position="36"/>
    </location>
</feature>
<feature type="compositionally biased region" description="Acidic residues" evidence="1">
    <location>
        <begin position="1"/>
        <end position="11"/>
    </location>
</feature>
<accession>A0A5B7GGZ3</accession>
<protein>
    <submittedName>
        <fullName evidence="2">Uncharacterized protein</fullName>
    </submittedName>
</protein>
<gene>
    <name evidence="2" type="ORF">E2C01_050509</name>
</gene>
<feature type="compositionally biased region" description="Basic and acidic residues" evidence="1">
    <location>
        <begin position="55"/>
        <end position="66"/>
    </location>
</feature>